<comment type="caution">
    <text evidence="10">The sequence shown here is derived from an EMBL/GenBank/DDBJ whole genome shotgun (WGS) entry which is preliminary data.</text>
</comment>
<feature type="compositionally biased region" description="Basic and acidic residues" evidence="7">
    <location>
        <begin position="28"/>
        <end position="49"/>
    </location>
</feature>
<dbReference type="PANTHER" id="PTHR43791">
    <property type="entry name" value="PERMEASE-RELATED"/>
    <property type="match status" value="1"/>
</dbReference>
<feature type="transmembrane region" description="Helical" evidence="8">
    <location>
        <begin position="327"/>
        <end position="351"/>
    </location>
</feature>
<feature type="compositionally biased region" description="Polar residues" evidence="7">
    <location>
        <begin position="1"/>
        <end position="16"/>
    </location>
</feature>
<keyword evidence="4 8" id="KW-1133">Transmembrane helix</keyword>
<evidence type="ECO:0000256" key="8">
    <source>
        <dbReference type="SAM" id="Phobius"/>
    </source>
</evidence>
<dbReference type="GO" id="GO:0016020">
    <property type="term" value="C:membrane"/>
    <property type="evidence" value="ECO:0007669"/>
    <property type="project" value="UniProtKB-SubCell"/>
</dbReference>
<feature type="transmembrane region" description="Helical" evidence="8">
    <location>
        <begin position="455"/>
        <end position="475"/>
    </location>
</feature>
<dbReference type="Proteomes" id="UP001320420">
    <property type="component" value="Unassembled WGS sequence"/>
</dbReference>
<feature type="transmembrane region" description="Helical" evidence="8">
    <location>
        <begin position="135"/>
        <end position="153"/>
    </location>
</feature>
<dbReference type="Gene3D" id="1.20.1250.20">
    <property type="entry name" value="MFS general substrate transporter like domains"/>
    <property type="match status" value="2"/>
</dbReference>
<feature type="transmembrane region" description="Helical" evidence="8">
    <location>
        <begin position="92"/>
        <end position="115"/>
    </location>
</feature>
<feature type="transmembrane region" description="Helical" evidence="8">
    <location>
        <begin position="195"/>
        <end position="215"/>
    </location>
</feature>
<feature type="transmembrane region" description="Helical" evidence="8">
    <location>
        <begin position="423"/>
        <end position="443"/>
    </location>
</feature>
<evidence type="ECO:0000256" key="5">
    <source>
        <dbReference type="ARBA" id="ARBA00023136"/>
    </source>
</evidence>
<evidence type="ECO:0000256" key="7">
    <source>
        <dbReference type="SAM" id="MobiDB-lite"/>
    </source>
</evidence>
<keyword evidence="5 8" id="KW-0472">Membrane</keyword>
<dbReference type="GO" id="GO:0033229">
    <property type="term" value="F:cysteine transmembrane transporter activity"/>
    <property type="evidence" value="ECO:0007669"/>
    <property type="project" value="TreeGrafter"/>
</dbReference>
<keyword evidence="2" id="KW-0813">Transport</keyword>
<evidence type="ECO:0000256" key="2">
    <source>
        <dbReference type="ARBA" id="ARBA00022448"/>
    </source>
</evidence>
<feature type="transmembrane region" description="Helical" evidence="8">
    <location>
        <begin position="487"/>
        <end position="508"/>
    </location>
</feature>
<feature type="transmembrane region" description="Helical" evidence="8">
    <location>
        <begin position="165"/>
        <end position="189"/>
    </location>
</feature>
<dbReference type="SUPFAM" id="SSF103473">
    <property type="entry name" value="MFS general substrate transporter"/>
    <property type="match status" value="1"/>
</dbReference>
<name>A0AAN9UQD0_9PEZI</name>
<feature type="transmembrane region" description="Helical" evidence="8">
    <location>
        <begin position="260"/>
        <end position="278"/>
    </location>
</feature>
<sequence length="550" mass="62109">MSTTQSPEPDSIQPNYPLQDHVAKKKRSAEAEQMHIEEKQARRSSVEDIEDAKKDLSYGKMDKELAKYAAGARIDVSPEDNDRLRRMIDKRVLLVMIFTYFLQAVDKGTISFASIMGLPADTGITDANGKVTQQWSWLTSCIYITILVVEYPQNYIISKVPVGKYLGFCIIAWGTVLACHAACNNFAGLLTVRTLLGLFESACQPAFVVLSAMWYRREEQASRVTYWYMMNGAQQIVGGLLAYCFSLITSGPLRSWQWLFLAYGIVSVMFGFFVVWYMPDSPMRAKCFSEQDKHLMVERVRHNQTGIQNRTFKREQVVDAFTDPQTWCYAAIQFCTTLPTSGLGAFANIIIEQSLGFSVLQTQLLAMVLGFYIIVILLGSVWLVKKFNQNSLTMLGFVIPSFVGTILLMTLPNETLSQHVGLLISYYITLSFWSAQTLGLSMMSRNVGGQTKKSVVVATNFIFWAVGNTIGPQVFMGKEAPKYYTAFATHLGCYGVLVLVILWFRWYLVHQNKKRDALAASGVMEANDESMTHAFDDLTDRENPNFRYVY</sequence>
<dbReference type="InterPro" id="IPR020846">
    <property type="entry name" value="MFS_dom"/>
</dbReference>
<proteinExistence type="inferred from homology"/>
<comment type="subcellular location">
    <subcellularLocation>
        <location evidence="1">Membrane</location>
        <topology evidence="1">Multi-pass membrane protein</topology>
    </subcellularLocation>
</comment>
<gene>
    <name evidence="10" type="ORF">SLS62_007763</name>
</gene>
<evidence type="ECO:0000259" key="9">
    <source>
        <dbReference type="PROSITE" id="PS50850"/>
    </source>
</evidence>
<keyword evidence="11" id="KW-1185">Reference proteome</keyword>
<evidence type="ECO:0000256" key="3">
    <source>
        <dbReference type="ARBA" id="ARBA00022692"/>
    </source>
</evidence>
<feature type="transmembrane region" description="Helical" evidence="8">
    <location>
        <begin position="363"/>
        <end position="384"/>
    </location>
</feature>
<evidence type="ECO:0000313" key="11">
    <source>
        <dbReference type="Proteomes" id="UP001320420"/>
    </source>
</evidence>
<feature type="transmembrane region" description="Helical" evidence="8">
    <location>
        <begin position="391"/>
        <end position="411"/>
    </location>
</feature>
<feature type="region of interest" description="Disordered" evidence="7">
    <location>
        <begin position="1"/>
        <end position="49"/>
    </location>
</feature>
<dbReference type="InterPro" id="IPR011701">
    <property type="entry name" value="MFS"/>
</dbReference>
<keyword evidence="3 8" id="KW-0812">Transmembrane</keyword>
<evidence type="ECO:0000313" key="10">
    <source>
        <dbReference type="EMBL" id="KAK7750355.1"/>
    </source>
</evidence>
<dbReference type="InterPro" id="IPR036259">
    <property type="entry name" value="MFS_trans_sf"/>
</dbReference>
<organism evidence="10 11">
    <name type="scientific">Diatrype stigma</name>
    <dbReference type="NCBI Taxonomy" id="117547"/>
    <lineage>
        <taxon>Eukaryota</taxon>
        <taxon>Fungi</taxon>
        <taxon>Dikarya</taxon>
        <taxon>Ascomycota</taxon>
        <taxon>Pezizomycotina</taxon>
        <taxon>Sordariomycetes</taxon>
        <taxon>Xylariomycetidae</taxon>
        <taxon>Xylariales</taxon>
        <taxon>Diatrypaceae</taxon>
        <taxon>Diatrype</taxon>
    </lineage>
</organism>
<evidence type="ECO:0000256" key="1">
    <source>
        <dbReference type="ARBA" id="ARBA00004141"/>
    </source>
</evidence>
<dbReference type="AlphaFoldDB" id="A0AAN9UQD0"/>
<dbReference type="FunFam" id="1.20.1250.20:FF:000064">
    <property type="entry name" value="MFS allantoate transporter"/>
    <property type="match status" value="1"/>
</dbReference>
<feature type="domain" description="Major facilitator superfamily (MFS) profile" evidence="9">
    <location>
        <begin position="92"/>
        <end position="513"/>
    </location>
</feature>
<dbReference type="PANTHER" id="PTHR43791:SF63">
    <property type="entry name" value="HIGH AFFINITY CYSTEINE TRANSPORTER"/>
    <property type="match status" value="1"/>
</dbReference>
<feature type="transmembrane region" description="Helical" evidence="8">
    <location>
        <begin position="227"/>
        <end position="248"/>
    </location>
</feature>
<accession>A0AAN9UQD0</accession>
<evidence type="ECO:0000256" key="4">
    <source>
        <dbReference type="ARBA" id="ARBA00022989"/>
    </source>
</evidence>
<evidence type="ECO:0000256" key="6">
    <source>
        <dbReference type="ARBA" id="ARBA00037968"/>
    </source>
</evidence>
<dbReference type="Pfam" id="PF07690">
    <property type="entry name" value="MFS_1"/>
    <property type="match status" value="1"/>
</dbReference>
<comment type="similarity">
    <text evidence="6">Belongs to the major facilitator superfamily. Allantoate permease family.</text>
</comment>
<protein>
    <recommendedName>
        <fullName evidence="9">Major facilitator superfamily (MFS) profile domain-containing protein</fullName>
    </recommendedName>
</protein>
<reference evidence="10 11" key="1">
    <citation type="submission" date="2024-02" db="EMBL/GenBank/DDBJ databases">
        <title>De novo assembly and annotation of 12 fungi associated with fruit tree decline syndrome in Ontario, Canada.</title>
        <authorList>
            <person name="Sulman M."/>
            <person name="Ellouze W."/>
            <person name="Ilyukhin E."/>
        </authorList>
    </citation>
    <scope>NUCLEOTIDE SEQUENCE [LARGE SCALE GENOMIC DNA]</scope>
    <source>
        <strain evidence="10 11">M11/M66-122</strain>
    </source>
</reference>
<dbReference type="PROSITE" id="PS50850">
    <property type="entry name" value="MFS"/>
    <property type="match status" value="1"/>
</dbReference>
<dbReference type="EMBL" id="JAKJXP020000066">
    <property type="protein sequence ID" value="KAK7750355.1"/>
    <property type="molecule type" value="Genomic_DNA"/>
</dbReference>